<evidence type="ECO:0000313" key="1">
    <source>
        <dbReference type="EMBL" id="PAV20532.1"/>
    </source>
</evidence>
<dbReference type="CDD" id="cd00657">
    <property type="entry name" value="Ferritin_like"/>
    <property type="match status" value="1"/>
</dbReference>
<dbReference type="SUPFAM" id="SSF47240">
    <property type="entry name" value="Ferritin-like"/>
    <property type="match status" value="1"/>
</dbReference>
<protein>
    <submittedName>
        <fullName evidence="1">Cytochrome b2 (L-lactate ferricytochrome C oxidoreductase)</fullName>
    </submittedName>
</protein>
<dbReference type="Proteomes" id="UP000217199">
    <property type="component" value="Unassembled WGS sequence"/>
</dbReference>
<dbReference type="STRING" id="2282107.A0A286ULU7"/>
<dbReference type="Pfam" id="PF13668">
    <property type="entry name" value="Ferritin_2"/>
    <property type="match status" value="1"/>
</dbReference>
<comment type="caution">
    <text evidence="1">The sequence shown here is derived from an EMBL/GenBank/DDBJ whole genome shotgun (WGS) entry which is preliminary data.</text>
</comment>
<name>A0A286ULU7_9AGAM</name>
<keyword evidence="2" id="KW-1185">Reference proteome</keyword>
<accession>A0A286ULU7</accession>
<dbReference type="EMBL" id="NBII01000003">
    <property type="protein sequence ID" value="PAV20532.1"/>
    <property type="molecule type" value="Genomic_DNA"/>
</dbReference>
<reference evidence="1 2" key="1">
    <citation type="journal article" date="2017" name="Mol. Ecol.">
        <title>Comparative and population genomic landscape of Phellinus noxius: A hypervariable fungus causing root rot in trees.</title>
        <authorList>
            <person name="Chung C.L."/>
            <person name="Lee T.J."/>
            <person name="Akiba M."/>
            <person name="Lee H.H."/>
            <person name="Kuo T.H."/>
            <person name="Liu D."/>
            <person name="Ke H.M."/>
            <person name="Yokoi T."/>
            <person name="Roa M.B."/>
            <person name="Lu M.J."/>
            <person name="Chang Y.Y."/>
            <person name="Ann P.J."/>
            <person name="Tsai J.N."/>
            <person name="Chen C.Y."/>
            <person name="Tzean S.S."/>
            <person name="Ota Y."/>
            <person name="Hattori T."/>
            <person name="Sahashi N."/>
            <person name="Liou R.F."/>
            <person name="Kikuchi T."/>
            <person name="Tsai I.J."/>
        </authorList>
    </citation>
    <scope>NUCLEOTIDE SEQUENCE [LARGE SCALE GENOMIC DNA]</scope>
    <source>
        <strain evidence="1 2">FFPRI411160</strain>
    </source>
</reference>
<proteinExistence type="predicted"/>
<gene>
    <name evidence="1" type="ORF">PNOK_0315900</name>
</gene>
<dbReference type="InParanoid" id="A0A286ULU7"/>
<evidence type="ECO:0000313" key="2">
    <source>
        <dbReference type="Proteomes" id="UP000217199"/>
    </source>
</evidence>
<dbReference type="InterPro" id="IPR009078">
    <property type="entry name" value="Ferritin-like_SF"/>
</dbReference>
<dbReference type="AlphaFoldDB" id="A0A286ULU7"/>
<organism evidence="1 2">
    <name type="scientific">Pyrrhoderma noxium</name>
    <dbReference type="NCBI Taxonomy" id="2282107"/>
    <lineage>
        <taxon>Eukaryota</taxon>
        <taxon>Fungi</taxon>
        <taxon>Dikarya</taxon>
        <taxon>Basidiomycota</taxon>
        <taxon>Agaricomycotina</taxon>
        <taxon>Agaricomycetes</taxon>
        <taxon>Hymenochaetales</taxon>
        <taxon>Hymenochaetaceae</taxon>
        <taxon>Pyrrhoderma</taxon>
    </lineage>
</organism>
<dbReference type="OrthoDB" id="1001765at2759"/>
<sequence>MDSRCQTSLVPALRFRSFSLFSFIFYHSRWAARTHPWFYLFSDIKKRINMYLSTVLPSVALLASSAMSMPVRRTDSTAATPDNSANLLVLKFANVLEQLETEFYTQALSKFQTSDFISAGFSDASVPVQQFTNIMTDESTHTTVLEQVIQSLGDSAISGCSFDFSSVLTDVATMAPVARLVENVGVGAYLGAAHLVTDPSILTSAASIVTVEARHQTILNVLNGGTAIPSAFDLPLLPQEVLALAGPFISGCSVGIDALPSLTVTNSGPIVAGTSLSFQFDQQSSISNTSSLSCQMLVGGAPFSITLPFDACVVPDGLSGAVAIYVTNDTQPLANNARDRFTGNIVAGPTMAFLDGSVEAIASLAKSGVVSGSSSSSGSGSDNAITSISTATISPDEASSIIASASATATDSAASADQATATAASDSSIPSSANTTTGASSDGAINVNGWQFVPASEVSGSASAAAATASA</sequence>